<evidence type="ECO:0000259" key="6">
    <source>
        <dbReference type="PROSITE" id="PS50011"/>
    </source>
</evidence>
<sequence length="626" mass="72276">MENEQINQMQISQEAKEEKVIKDLLQKNKYEYQKVLVKGDFSIIVMAYSYRLQQQVAIKIIQRLKQQNKAYLQEFYKEIQVIQVFENKKYALQIIETIQDKRQKFIGIVAEICQCNLATILDLNTLSFEQVLALTYQLLHCLLLFQKYDTIHSDIKHESILYSKSKNQFKIANYGLSKIKSNPFYEKIQTFDDGKLCYRSPEVINGLKIQFNISVDIYSIGLLLTEAFIQRKLTKAELDDLKEKDLLSVLQFLHNSEQIQFIQKILSKMVNPNQNQRLQPLNLIKNLNALYNINEDCLRELKYKSSKLKNLSLDYIQDIVEAVNYDSLQINLVKKKYGLYIEDIRGMPFYNKLIKCQNIISLTLIMISVIDLDAKSLGLSLQKCQNIEKLKLQLSGCKLDDEGVKSIGMGFENSPNLTSLHLDLSSHDIRIQGIKNIAQSLQKCQNISDLDFSLASYKIGIKQKKEGNKIIVKSLEKLQKITSLSLSSLCLEFLEGIENIRIYLENHLQLSKLNLNLCGVRMETELFKNLLKTLSKFQNLTSLSLDMNFNQFLKSEANDVILINKSITYLNLKIYSDIFGLNEAKFIGMCLENCQNITHLCLSVSHSKVDLEQMNILSISLARLLQ</sequence>
<keyword evidence="8" id="KW-1185">Reference proteome</keyword>
<gene>
    <name evidence="7" type="ORF">TTHERM_00266210</name>
</gene>
<dbReference type="KEGG" id="tet:TTHERM_00266210"/>
<reference evidence="8" key="1">
    <citation type="journal article" date="2006" name="PLoS Biol.">
        <title>Macronuclear genome sequence of the ciliate Tetrahymena thermophila, a model eukaryote.</title>
        <authorList>
            <person name="Eisen J.A."/>
            <person name="Coyne R.S."/>
            <person name="Wu M."/>
            <person name="Wu D."/>
            <person name="Thiagarajan M."/>
            <person name="Wortman J.R."/>
            <person name="Badger J.H."/>
            <person name="Ren Q."/>
            <person name="Amedeo P."/>
            <person name="Jones K.M."/>
            <person name="Tallon L.J."/>
            <person name="Delcher A.L."/>
            <person name="Salzberg S.L."/>
            <person name="Silva J.C."/>
            <person name="Haas B.J."/>
            <person name="Majoros W.H."/>
            <person name="Farzad M."/>
            <person name="Carlton J.M."/>
            <person name="Smith R.K. Jr."/>
            <person name="Garg J."/>
            <person name="Pearlman R.E."/>
            <person name="Karrer K.M."/>
            <person name="Sun L."/>
            <person name="Manning G."/>
            <person name="Elde N.C."/>
            <person name="Turkewitz A.P."/>
            <person name="Asai D.J."/>
            <person name="Wilkes D.E."/>
            <person name="Wang Y."/>
            <person name="Cai H."/>
            <person name="Collins K."/>
            <person name="Stewart B.A."/>
            <person name="Lee S.R."/>
            <person name="Wilamowska K."/>
            <person name="Weinberg Z."/>
            <person name="Ruzzo W.L."/>
            <person name="Wloga D."/>
            <person name="Gaertig J."/>
            <person name="Frankel J."/>
            <person name="Tsao C.-C."/>
            <person name="Gorovsky M.A."/>
            <person name="Keeling P.J."/>
            <person name="Waller R.F."/>
            <person name="Patron N.J."/>
            <person name="Cherry J.M."/>
            <person name="Stover N.A."/>
            <person name="Krieger C.J."/>
            <person name="del Toro C."/>
            <person name="Ryder H.F."/>
            <person name="Williamson S.C."/>
            <person name="Barbeau R.A."/>
            <person name="Hamilton E.P."/>
            <person name="Orias E."/>
        </authorList>
    </citation>
    <scope>NUCLEOTIDE SEQUENCE [LARGE SCALE GENOMIC DNA]</scope>
    <source>
        <strain evidence="8">SB210</strain>
    </source>
</reference>
<dbReference type="SUPFAM" id="SSF52047">
    <property type="entry name" value="RNI-like"/>
    <property type="match status" value="1"/>
</dbReference>
<dbReference type="InParanoid" id="I7MIX0"/>
<dbReference type="PROSITE" id="PS50011">
    <property type="entry name" value="PROTEIN_KINASE_DOM"/>
    <property type="match status" value="1"/>
</dbReference>
<dbReference type="GO" id="GO:0005524">
    <property type="term" value="F:ATP binding"/>
    <property type="evidence" value="ECO:0007669"/>
    <property type="project" value="UniProtKB-KW"/>
</dbReference>
<dbReference type="GO" id="GO:0004674">
    <property type="term" value="F:protein serine/threonine kinase activity"/>
    <property type="evidence" value="ECO:0007669"/>
    <property type="project" value="UniProtKB-KW"/>
</dbReference>
<evidence type="ECO:0000256" key="5">
    <source>
        <dbReference type="ARBA" id="ARBA00022840"/>
    </source>
</evidence>
<dbReference type="Proteomes" id="UP000009168">
    <property type="component" value="Unassembled WGS sequence"/>
</dbReference>
<dbReference type="OrthoDB" id="5125733at2759"/>
<keyword evidence="1" id="KW-0723">Serine/threonine-protein kinase</keyword>
<feature type="domain" description="Protein kinase" evidence="6">
    <location>
        <begin position="30"/>
        <end position="291"/>
    </location>
</feature>
<dbReference type="eggNOG" id="KOG0667">
    <property type="taxonomic scope" value="Eukaryota"/>
</dbReference>
<keyword evidence="5" id="KW-0067">ATP-binding</keyword>
<dbReference type="PANTHER" id="PTHR24058">
    <property type="entry name" value="DUAL SPECIFICITY PROTEIN KINASE"/>
    <property type="match status" value="1"/>
</dbReference>
<dbReference type="InterPro" id="IPR050494">
    <property type="entry name" value="Ser_Thr_dual-spec_kinase"/>
</dbReference>
<evidence type="ECO:0000256" key="3">
    <source>
        <dbReference type="ARBA" id="ARBA00022741"/>
    </source>
</evidence>
<evidence type="ECO:0000313" key="8">
    <source>
        <dbReference type="Proteomes" id="UP000009168"/>
    </source>
</evidence>
<keyword evidence="2" id="KW-0808">Transferase</keyword>
<dbReference type="InterPro" id="IPR000719">
    <property type="entry name" value="Prot_kinase_dom"/>
</dbReference>
<dbReference type="Pfam" id="PF00069">
    <property type="entry name" value="Pkinase"/>
    <property type="match status" value="1"/>
</dbReference>
<evidence type="ECO:0000256" key="4">
    <source>
        <dbReference type="ARBA" id="ARBA00022777"/>
    </source>
</evidence>
<organism evidence="7 8">
    <name type="scientific">Tetrahymena thermophila (strain SB210)</name>
    <dbReference type="NCBI Taxonomy" id="312017"/>
    <lineage>
        <taxon>Eukaryota</taxon>
        <taxon>Sar</taxon>
        <taxon>Alveolata</taxon>
        <taxon>Ciliophora</taxon>
        <taxon>Intramacronucleata</taxon>
        <taxon>Oligohymenophorea</taxon>
        <taxon>Hymenostomatida</taxon>
        <taxon>Tetrahymenina</taxon>
        <taxon>Tetrahymenidae</taxon>
        <taxon>Tetrahymena</taxon>
    </lineage>
</organism>
<accession>I7MIX0</accession>
<dbReference type="SUPFAM" id="SSF56112">
    <property type="entry name" value="Protein kinase-like (PK-like)"/>
    <property type="match status" value="1"/>
</dbReference>
<evidence type="ECO:0000313" key="7">
    <source>
        <dbReference type="EMBL" id="EAR95612.2"/>
    </source>
</evidence>
<dbReference type="GeneID" id="7838620"/>
<evidence type="ECO:0000256" key="1">
    <source>
        <dbReference type="ARBA" id="ARBA00022527"/>
    </source>
</evidence>
<dbReference type="AlphaFoldDB" id="I7MIX0"/>
<keyword evidence="4 7" id="KW-0418">Kinase</keyword>
<dbReference type="RefSeq" id="XP_001015857.2">
    <property type="nucleotide sequence ID" value="XM_001015857.2"/>
</dbReference>
<dbReference type="PANTHER" id="PTHR24058:SF130">
    <property type="entry name" value="SERINE_THREONINE PROTEIN KINASES-RELATED"/>
    <property type="match status" value="1"/>
</dbReference>
<name>I7MIX0_TETTS</name>
<protein>
    <submittedName>
        <fullName evidence="7">Kinase domain protein</fullName>
    </submittedName>
</protein>
<evidence type="ECO:0000256" key="2">
    <source>
        <dbReference type="ARBA" id="ARBA00022679"/>
    </source>
</evidence>
<dbReference type="STRING" id="312017.I7MIX0"/>
<dbReference type="InterPro" id="IPR032675">
    <property type="entry name" value="LRR_dom_sf"/>
</dbReference>
<keyword evidence="3" id="KW-0547">Nucleotide-binding</keyword>
<dbReference type="InterPro" id="IPR011009">
    <property type="entry name" value="Kinase-like_dom_sf"/>
</dbReference>
<dbReference type="Gene3D" id="1.10.510.10">
    <property type="entry name" value="Transferase(Phosphotransferase) domain 1"/>
    <property type="match status" value="1"/>
</dbReference>
<dbReference type="Gene3D" id="3.80.10.10">
    <property type="entry name" value="Ribonuclease Inhibitor"/>
    <property type="match status" value="2"/>
</dbReference>
<dbReference type="EMBL" id="GG662703">
    <property type="protein sequence ID" value="EAR95612.2"/>
    <property type="molecule type" value="Genomic_DNA"/>
</dbReference>
<proteinExistence type="predicted"/>